<organism evidence="3 4">
    <name type="scientific">Streptomyces evansiae</name>
    <dbReference type="NCBI Taxonomy" id="3075535"/>
    <lineage>
        <taxon>Bacteria</taxon>
        <taxon>Bacillati</taxon>
        <taxon>Actinomycetota</taxon>
        <taxon>Actinomycetes</taxon>
        <taxon>Kitasatosporales</taxon>
        <taxon>Streptomycetaceae</taxon>
        <taxon>Streptomyces</taxon>
    </lineage>
</organism>
<comment type="caution">
    <text evidence="3">The sequence shown here is derived from an EMBL/GenBank/DDBJ whole genome shotgun (WGS) entry which is preliminary data.</text>
</comment>
<dbReference type="EMBL" id="JAVRET010000024">
    <property type="protein sequence ID" value="MDT0409938.1"/>
    <property type="molecule type" value="Genomic_DNA"/>
</dbReference>
<dbReference type="PROSITE" id="PS51257">
    <property type="entry name" value="PROKAR_LIPOPROTEIN"/>
    <property type="match status" value="1"/>
</dbReference>
<reference evidence="4" key="1">
    <citation type="submission" date="2023-07" db="EMBL/GenBank/DDBJ databases">
        <title>30 novel species of actinomycetes from the DSMZ collection.</title>
        <authorList>
            <person name="Nouioui I."/>
        </authorList>
    </citation>
    <scope>NUCLEOTIDE SEQUENCE [LARGE SCALE GENOMIC DNA]</scope>
    <source>
        <strain evidence="4">DSM 41979</strain>
    </source>
</reference>
<keyword evidence="2" id="KW-0732">Signal</keyword>
<evidence type="ECO:0000256" key="2">
    <source>
        <dbReference type="SAM" id="SignalP"/>
    </source>
</evidence>
<feature type="region of interest" description="Disordered" evidence="1">
    <location>
        <begin position="20"/>
        <end position="55"/>
    </location>
</feature>
<protein>
    <recommendedName>
        <fullName evidence="5">DUF732 domain-containing protein</fullName>
    </recommendedName>
</protein>
<dbReference type="Proteomes" id="UP001183610">
    <property type="component" value="Unassembled WGS sequence"/>
</dbReference>
<sequence>MNRTAIAAVLITACAALTACSSDSGTDSKSTPAASTPGPDMSSAEAAAGIPPEPTGADRKALLLALRAVAPKAADEAHEDKAIDAARNQCAAINGGGTNLDSTAAARFSYDGVTTTEAQGKAINAALKASGFCKV</sequence>
<gene>
    <name evidence="3" type="ORF">RM698_12855</name>
</gene>
<name>A0ABU2R0V0_9ACTN</name>
<dbReference type="RefSeq" id="WP_010264116.1">
    <property type="nucleotide sequence ID" value="NZ_JAVRET010000024.1"/>
</dbReference>
<feature type="compositionally biased region" description="Polar residues" evidence="1">
    <location>
        <begin position="21"/>
        <end position="34"/>
    </location>
</feature>
<proteinExistence type="predicted"/>
<feature type="signal peptide" evidence="2">
    <location>
        <begin position="1"/>
        <end position="21"/>
    </location>
</feature>
<accession>A0ABU2R0V0</accession>
<feature type="chain" id="PRO_5047415210" description="DUF732 domain-containing protein" evidence="2">
    <location>
        <begin position="22"/>
        <end position="135"/>
    </location>
</feature>
<keyword evidence="4" id="KW-1185">Reference proteome</keyword>
<evidence type="ECO:0008006" key="5">
    <source>
        <dbReference type="Google" id="ProtNLM"/>
    </source>
</evidence>
<evidence type="ECO:0000313" key="3">
    <source>
        <dbReference type="EMBL" id="MDT0409938.1"/>
    </source>
</evidence>
<evidence type="ECO:0000313" key="4">
    <source>
        <dbReference type="Proteomes" id="UP001183610"/>
    </source>
</evidence>
<evidence type="ECO:0000256" key="1">
    <source>
        <dbReference type="SAM" id="MobiDB-lite"/>
    </source>
</evidence>